<dbReference type="OrthoDB" id="5125733at2759"/>
<dbReference type="InterPro" id="IPR010730">
    <property type="entry name" value="HET"/>
</dbReference>
<dbReference type="PANTHER" id="PTHR33112">
    <property type="entry name" value="DOMAIN PROTEIN, PUTATIVE-RELATED"/>
    <property type="match status" value="1"/>
</dbReference>
<dbReference type="EMBL" id="KV878212">
    <property type="protein sequence ID" value="OJJ36166.1"/>
    <property type="molecule type" value="Genomic_DNA"/>
</dbReference>
<keyword evidence="4" id="KW-1185">Reference proteome</keyword>
<evidence type="ECO:0000259" key="2">
    <source>
        <dbReference type="Pfam" id="PF06985"/>
    </source>
</evidence>
<sequence length="490" mass="55979">MAVYVDYQKNIRQATTLCQRCKVLEFDDKTELNNLDNQQLFMLLMQLIPSHRKAQGAHGKGLEKGPRETETTYLPTRLIDVGDSKGNEDPRLVVTKTHPLSQDTQNGDKRYLALIYCWGPPEEAQHQLTTTRDTLQDRLRDGEDWEMESARMADVYSRAHITICAMQGNSCLTGFLQRAVPPSVEIPFQSSLDPSISGQFSVYVRNSSLRVDCDVWFSTRDAPPPDPWEFTSQWDDILAEDLDDCVWNTRGWTFQELKLSLRTLLFGRRMMHLYADSFLESEDRRCVDYYNVWGPSLEYAQYGTPPELEEIMPAAHWQAFEALCPLRDWQILVDSFSRRSLTEPSDALPAMSAIAQCFAGGNNGDFLAGVWSAHLHRELLWAHYSGPSETRLDFADNFTAPSWSWARQNYPVEWTPIDGSSLKTGIPALGRTYKNWSESIWPGSGWPHRIICESMQTSYDEPESAAWIPRTVVSIRATISRFAVHRVSEV</sequence>
<proteinExistence type="predicted"/>
<name>A0A1L9RMK6_ASPWE</name>
<dbReference type="Pfam" id="PF06985">
    <property type="entry name" value="HET"/>
    <property type="match status" value="1"/>
</dbReference>
<dbReference type="RefSeq" id="XP_040689842.1">
    <property type="nucleotide sequence ID" value="XM_040839044.1"/>
</dbReference>
<dbReference type="AlphaFoldDB" id="A0A1L9RMK6"/>
<dbReference type="STRING" id="1073089.A0A1L9RMK6"/>
<protein>
    <recommendedName>
        <fullName evidence="2">Heterokaryon incompatibility domain-containing protein</fullName>
    </recommendedName>
</protein>
<organism evidence="3 4">
    <name type="scientific">Aspergillus wentii DTO 134E9</name>
    <dbReference type="NCBI Taxonomy" id="1073089"/>
    <lineage>
        <taxon>Eukaryota</taxon>
        <taxon>Fungi</taxon>
        <taxon>Dikarya</taxon>
        <taxon>Ascomycota</taxon>
        <taxon>Pezizomycotina</taxon>
        <taxon>Eurotiomycetes</taxon>
        <taxon>Eurotiomycetidae</taxon>
        <taxon>Eurotiales</taxon>
        <taxon>Aspergillaceae</taxon>
        <taxon>Aspergillus</taxon>
        <taxon>Aspergillus subgen. Cremei</taxon>
    </lineage>
</organism>
<evidence type="ECO:0000256" key="1">
    <source>
        <dbReference type="SAM" id="MobiDB-lite"/>
    </source>
</evidence>
<accession>A0A1L9RMK6</accession>
<dbReference type="PANTHER" id="PTHR33112:SF16">
    <property type="entry name" value="HETEROKARYON INCOMPATIBILITY DOMAIN-CONTAINING PROTEIN"/>
    <property type="match status" value="1"/>
</dbReference>
<feature type="region of interest" description="Disordered" evidence="1">
    <location>
        <begin position="55"/>
        <end position="81"/>
    </location>
</feature>
<dbReference type="VEuPathDB" id="FungiDB:ASPWEDRAFT_69371"/>
<dbReference type="GeneID" id="63754892"/>
<dbReference type="Proteomes" id="UP000184383">
    <property type="component" value="Unassembled WGS sequence"/>
</dbReference>
<gene>
    <name evidence="3" type="ORF">ASPWEDRAFT_69371</name>
</gene>
<evidence type="ECO:0000313" key="3">
    <source>
        <dbReference type="EMBL" id="OJJ36166.1"/>
    </source>
</evidence>
<feature type="domain" description="Heterokaryon incompatibility" evidence="2">
    <location>
        <begin position="141"/>
        <end position="256"/>
    </location>
</feature>
<reference evidence="4" key="1">
    <citation type="journal article" date="2017" name="Genome Biol.">
        <title>Comparative genomics reveals high biological diversity and specific adaptations in the industrially and medically important fungal genus Aspergillus.</title>
        <authorList>
            <person name="de Vries R.P."/>
            <person name="Riley R."/>
            <person name="Wiebenga A."/>
            <person name="Aguilar-Osorio G."/>
            <person name="Amillis S."/>
            <person name="Uchima C.A."/>
            <person name="Anderluh G."/>
            <person name="Asadollahi M."/>
            <person name="Askin M."/>
            <person name="Barry K."/>
            <person name="Battaglia E."/>
            <person name="Bayram O."/>
            <person name="Benocci T."/>
            <person name="Braus-Stromeyer S.A."/>
            <person name="Caldana C."/>
            <person name="Canovas D."/>
            <person name="Cerqueira G.C."/>
            <person name="Chen F."/>
            <person name="Chen W."/>
            <person name="Choi C."/>
            <person name="Clum A."/>
            <person name="Dos Santos R.A."/>
            <person name="Damasio A.R."/>
            <person name="Diallinas G."/>
            <person name="Emri T."/>
            <person name="Fekete E."/>
            <person name="Flipphi M."/>
            <person name="Freyberg S."/>
            <person name="Gallo A."/>
            <person name="Gournas C."/>
            <person name="Habgood R."/>
            <person name="Hainaut M."/>
            <person name="Harispe M.L."/>
            <person name="Henrissat B."/>
            <person name="Hilden K.S."/>
            <person name="Hope R."/>
            <person name="Hossain A."/>
            <person name="Karabika E."/>
            <person name="Karaffa L."/>
            <person name="Karanyi Z."/>
            <person name="Krasevec N."/>
            <person name="Kuo A."/>
            <person name="Kusch H."/>
            <person name="LaButti K."/>
            <person name="Lagendijk E.L."/>
            <person name="Lapidus A."/>
            <person name="Levasseur A."/>
            <person name="Lindquist E."/>
            <person name="Lipzen A."/>
            <person name="Logrieco A.F."/>
            <person name="MacCabe A."/>
            <person name="Maekelae M.R."/>
            <person name="Malavazi I."/>
            <person name="Melin P."/>
            <person name="Meyer V."/>
            <person name="Mielnichuk N."/>
            <person name="Miskei M."/>
            <person name="Molnar A.P."/>
            <person name="Mule G."/>
            <person name="Ngan C.Y."/>
            <person name="Orejas M."/>
            <person name="Orosz E."/>
            <person name="Ouedraogo J.P."/>
            <person name="Overkamp K.M."/>
            <person name="Park H.-S."/>
            <person name="Perrone G."/>
            <person name="Piumi F."/>
            <person name="Punt P.J."/>
            <person name="Ram A.F."/>
            <person name="Ramon A."/>
            <person name="Rauscher S."/>
            <person name="Record E."/>
            <person name="Riano-Pachon D.M."/>
            <person name="Robert V."/>
            <person name="Roehrig J."/>
            <person name="Ruller R."/>
            <person name="Salamov A."/>
            <person name="Salih N.S."/>
            <person name="Samson R.A."/>
            <person name="Sandor E."/>
            <person name="Sanguinetti M."/>
            <person name="Schuetze T."/>
            <person name="Sepcic K."/>
            <person name="Shelest E."/>
            <person name="Sherlock G."/>
            <person name="Sophianopoulou V."/>
            <person name="Squina F.M."/>
            <person name="Sun H."/>
            <person name="Susca A."/>
            <person name="Todd R.B."/>
            <person name="Tsang A."/>
            <person name="Unkles S.E."/>
            <person name="van de Wiele N."/>
            <person name="van Rossen-Uffink D."/>
            <person name="Oliveira J.V."/>
            <person name="Vesth T.C."/>
            <person name="Visser J."/>
            <person name="Yu J.-H."/>
            <person name="Zhou M."/>
            <person name="Andersen M.R."/>
            <person name="Archer D.B."/>
            <person name="Baker S.E."/>
            <person name="Benoit I."/>
            <person name="Brakhage A.A."/>
            <person name="Braus G.H."/>
            <person name="Fischer R."/>
            <person name="Frisvad J.C."/>
            <person name="Goldman G.H."/>
            <person name="Houbraken J."/>
            <person name="Oakley B."/>
            <person name="Pocsi I."/>
            <person name="Scazzocchio C."/>
            <person name="Seiboth B."/>
            <person name="vanKuyk P.A."/>
            <person name="Wortman J."/>
            <person name="Dyer P.S."/>
            <person name="Grigoriev I.V."/>
        </authorList>
    </citation>
    <scope>NUCLEOTIDE SEQUENCE [LARGE SCALE GENOMIC DNA]</scope>
    <source>
        <strain evidence="4">DTO 134E9</strain>
    </source>
</reference>
<evidence type="ECO:0000313" key="4">
    <source>
        <dbReference type="Proteomes" id="UP000184383"/>
    </source>
</evidence>
<feature type="compositionally biased region" description="Basic and acidic residues" evidence="1">
    <location>
        <begin position="60"/>
        <end position="70"/>
    </location>
</feature>